<evidence type="ECO:0000313" key="3">
    <source>
        <dbReference type="EMBL" id="AOR73595.1"/>
    </source>
</evidence>
<dbReference type="PATRIC" id="fig|1613.112.peg.122"/>
<dbReference type="Proteomes" id="UP001218104">
    <property type="component" value="Chromosome"/>
</dbReference>
<dbReference type="EMBL" id="CP019030">
    <property type="protein sequence ID" value="APU46634.1"/>
    <property type="molecule type" value="Genomic_DNA"/>
</dbReference>
<sequence>MAELEQLRNQINQVDERLVALLKQRFEIVEAVARTKQASGAPVFDPTRERAVLKRVVDLVANEDYQPAVAQVFTTIMDQAKQLERKKLC</sequence>
<evidence type="ECO:0000259" key="2">
    <source>
        <dbReference type="PROSITE" id="PS51168"/>
    </source>
</evidence>
<evidence type="ECO:0000313" key="8">
    <source>
        <dbReference type="EMBL" id="WFR88436.1"/>
    </source>
</evidence>
<evidence type="ECO:0000313" key="9">
    <source>
        <dbReference type="Proteomes" id="UP000094714"/>
    </source>
</evidence>
<reference evidence="5 12" key="4">
    <citation type="submission" date="2019-10" db="EMBL/GenBank/DDBJ databases">
        <title>Genome Sequencing and assembly of Lactobacillus fermentum I2, a lactic acid bacteria.</title>
        <authorList>
            <person name="Lopes L.S."/>
            <person name="Persinoti G.F."/>
            <person name="Riano-Pachon D.M."/>
            <person name="Labate C.A."/>
        </authorList>
    </citation>
    <scope>NUCLEOTIDE SEQUENCE [LARGE SCALE GENOMIC DNA]</scope>
    <source>
        <strain evidence="5 12">I2</strain>
    </source>
</reference>
<dbReference type="RefSeq" id="WP_003683419.1">
    <property type="nucleotide sequence ID" value="NZ_AP024320.1"/>
</dbReference>
<reference evidence="6 11" key="3">
    <citation type="submission" date="2018-01" db="EMBL/GenBank/DDBJ databases">
        <title>Draft genome sequence of the feruloyl esterase-producing strain Lactobacillus fermentum CRL 1446, isolated from artisanal goat milk cheese.</title>
        <authorList>
            <person name="Abeijon Mukdsi M.C."/>
            <person name="Saavedra L."/>
            <person name="Gauffin Cano M.P."/>
            <person name="Hebert E.M."/>
            <person name="Medina R.B."/>
        </authorList>
    </citation>
    <scope>NUCLEOTIDE SEQUENCE [LARGE SCALE GENOMIC DNA]</scope>
    <source>
        <strain evidence="6 11">CRL 1446</strain>
    </source>
</reference>
<feature type="domain" description="Chorismate mutase" evidence="2">
    <location>
        <begin position="1"/>
        <end position="88"/>
    </location>
</feature>
<dbReference type="Gene3D" id="1.20.59.10">
    <property type="entry name" value="Chorismate mutase"/>
    <property type="match status" value="1"/>
</dbReference>
<dbReference type="Proteomes" id="UP000185427">
    <property type="component" value="Chromosome"/>
</dbReference>
<dbReference type="EMBL" id="CP017151">
    <property type="protein sequence ID" value="AOR73595.1"/>
    <property type="molecule type" value="Genomic_DNA"/>
</dbReference>
<reference evidence="8" key="6">
    <citation type="submission" date="2023-04" db="EMBL/GenBank/DDBJ databases">
        <title>Genomic of Limosilactobacillus fermentum MSJK0025.</title>
        <authorList>
            <person name="Yang S."/>
        </authorList>
    </citation>
    <scope>NUCLEOTIDE SEQUENCE</scope>
    <source>
        <strain evidence="8">MSJK0025</strain>
    </source>
</reference>
<evidence type="ECO:0000313" key="4">
    <source>
        <dbReference type="EMBL" id="APU46634.1"/>
    </source>
</evidence>
<dbReference type="OrthoDB" id="2320414at2"/>
<reference evidence="7 13" key="5">
    <citation type="submission" date="2020-04" db="EMBL/GenBank/DDBJ databases">
        <title>Novel strain L. Fermentum HFD1 producer antibacterial peptides.</title>
        <authorList>
            <person name="Ozhegov G.D."/>
            <person name="Pavlova A.S."/>
            <person name="Zhuravleva D.E."/>
            <person name="Gogoleva N.V."/>
            <person name="Shagimardanova E.I."/>
            <person name="Markelova M.I."/>
            <person name="Yarullina D.R."/>
            <person name="Kayumov A.R."/>
        </authorList>
    </citation>
    <scope>NUCLEOTIDE SEQUENCE [LARGE SCALE GENOMIC DNA]</scope>
    <source>
        <strain evidence="7 13">HFD1</strain>
    </source>
</reference>
<organism evidence="3 9">
    <name type="scientific">Limosilactobacillus fermentum</name>
    <name type="common">Lactobacillus fermentum</name>
    <dbReference type="NCBI Taxonomy" id="1613"/>
    <lineage>
        <taxon>Bacteria</taxon>
        <taxon>Bacillati</taxon>
        <taxon>Bacillota</taxon>
        <taxon>Bacilli</taxon>
        <taxon>Lactobacillales</taxon>
        <taxon>Lactobacillaceae</taxon>
        <taxon>Limosilactobacillus</taxon>
    </lineage>
</organism>
<dbReference type="GO" id="GO:0009697">
    <property type="term" value="P:salicylic acid biosynthetic process"/>
    <property type="evidence" value="ECO:0007669"/>
    <property type="project" value="TreeGrafter"/>
</dbReference>
<gene>
    <name evidence="4" type="ORF">BUW47_09565</name>
    <name evidence="6" type="ORF">C1Y38_04285</name>
    <name evidence="5" type="ORF">GC247_04340</name>
    <name evidence="7" type="ORF">HCY95_01218</name>
    <name evidence="3" type="ORF">LACFE_CDS0114</name>
    <name evidence="8" type="ORF">P8634_06295</name>
</gene>
<dbReference type="Proteomes" id="UP000466799">
    <property type="component" value="Unassembled WGS sequence"/>
</dbReference>
<dbReference type="SMART" id="SM00830">
    <property type="entry name" value="CM_2"/>
    <property type="match status" value="1"/>
</dbReference>
<name>A0A0G9GF30_LIMFE</name>
<dbReference type="AlphaFoldDB" id="A0A0G9GF30"/>
<keyword evidence="1 3" id="KW-0413">Isomerase</keyword>
<dbReference type="InterPro" id="IPR011279">
    <property type="entry name" value="Chorismate_mutase_GmP"/>
</dbReference>
<dbReference type="Proteomes" id="UP000094714">
    <property type="component" value="Chromosome"/>
</dbReference>
<dbReference type="SUPFAM" id="SSF48600">
    <property type="entry name" value="Chorismate mutase II"/>
    <property type="match status" value="1"/>
</dbReference>
<dbReference type="NCBIfam" id="TIGR01805">
    <property type="entry name" value="CM_mono_grmpos"/>
    <property type="match status" value="1"/>
</dbReference>
<dbReference type="PROSITE" id="PS51168">
    <property type="entry name" value="CHORISMATE_MUT_2"/>
    <property type="match status" value="1"/>
</dbReference>
<evidence type="ECO:0000313" key="10">
    <source>
        <dbReference type="Proteomes" id="UP000185427"/>
    </source>
</evidence>
<dbReference type="GO" id="GO:0046417">
    <property type="term" value="P:chorismate metabolic process"/>
    <property type="evidence" value="ECO:0007669"/>
    <property type="project" value="InterPro"/>
</dbReference>
<dbReference type="Proteomes" id="UP000503169">
    <property type="component" value="Chromosome"/>
</dbReference>
<dbReference type="GeneID" id="83714438"/>
<dbReference type="EMBL" id="WHJL01000023">
    <property type="protein sequence ID" value="MPQ35136.1"/>
    <property type="molecule type" value="Genomic_DNA"/>
</dbReference>
<evidence type="ECO:0000256" key="1">
    <source>
        <dbReference type="ARBA" id="ARBA00023235"/>
    </source>
</evidence>
<evidence type="ECO:0000313" key="6">
    <source>
        <dbReference type="EMBL" id="PNV58144.1"/>
    </source>
</evidence>
<proteinExistence type="predicted"/>
<dbReference type="PANTHER" id="PTHR38041">
    <property type="entry name" value="CHORISMATE MUTASE"/>
    <property type="match status" value="1"/>
</dbReference>
<evidence type="ECO:0000313" key="12">
    <source>
        <dbReference type="Proteomes" id="UP000466799"/>
    </source>
</evidence>
<dbReference type="Proteomes" id="UP000236514">
    <property type="component" value="Unassembled WGS sequence"/>
</dbReference>
<dbReference type="EMBL" id="POTQ01000006">
    <property type="protein sequence ID" value="PNV58144.1"/>
    <property type="molecule type" value="Genomic_DNA"/>
</dbReference>
<evidence type="ECO:0000313" key="7">
    <source>
        <dbReference type="EMBL" id="QIX58781.1"/>
    </source>
</evidence>
<accession>A0A0G9GF30</accession>
<dbReference type="InterPro" id="IPR036979">
    <property type="entry name" value="CM_dom_sf"/>
</dbReference>
<dbReference type="EMBL" id="CP121468">
    <property type="protein sequence ID" value="WFR88436.1"/>
    <property type="molecule type" value="Genomic_DNA"/>
</dbReference>
<dbReference type="PANTHER" id="PTHR38041:SF1">
    <property type="entry name" value="CHORISMATE MUTASE"/>
    <property type="match status" value="1"/>
</dbReference>
<reference evidence="3 9" key="1">
    <citation type="submission" date="2016-09" db="EMBL/GenBank/DDBJ databases">
        <title>Genome Sequence of the Lactobacillus fermentum strain NCC2970 (CNCM I-5068).</title>
        <authorList>
            <person name="Barretto C."/>
            <person name="Ngom-Bru C."/>
            <person name="Genevaz A."/>
            <person name="Fournier C."/>
            <person name="Moine D."/>
            <person name="Kassam M."/>
            <person name="Iltis A."/>
            <person name="Sagory-Zalkind P."/>
            <person name="Faucherand G."/>
            <person name="Descombes P."/>
            <person name="Duboux S."/>
        </authorList>
    </citation>
    <scope>NUCLEOTIDE SEQUENCE [LARGE SCALE GENOMIC DNA]</scope>
    <source>
        <strain evidence="3 9">NCC2970</strain>
    </source>
</reference>
<dbReference type="Pfam" id="PF01817">
    <property type="entry name" value="CM_2"/>
    <property type="match status" value="1"/>
</dbReference>
<protein>
    <submittedName>
        <fullName evidence="3">Chorismate mutase</fullName>
        <ecNumber evidence="3">5.4.99.5</ecNumber>
    </submittedName>
</protein>
<evidence type="ECO:0000313" key="5">
    <source>
        <dbReference type="EMBL" id="MPQ35136.1"/>
    </source>
</evidence>
<dbReference type="InterPro" id="IPR036263">
    <property type="entry name" value="Chorismate_II_sf"/>
</dbReference>
<dbReference type="EC" id="5.4.99.5" evidence="3"/>
<dbReference type="InterPro" id="IPR002701">
    <property type="entry name" value="CM_II_prokaryot"/>
</dbReference>
<reference evidence="4 10" key="2">
    <citation type="submission" date="2016-12" db="EMBL/GenBank/DDBJ databases">
        <title>Complete Genome Sequence of Lactobacillus fermentum Strain SNUV175, a Probiotic for Treatment of Bacterial Vaginosis.</title>
        <authorList>
            <person name="Lee S."/>
            <person name="You H.J."/>
            <person name="Kwon B."/>
            <person name="Ko G."/>
        </authorList>
    </citation>
    <scope>NUCLEOTIDE SEQUENCE [LARGE SCALE GENOMIC DNA]</scope>
    <source>
        <strain evidence="4 10">SNUV175</strain>
    </source>
</reference>
<dbReference type="GO" id="GO:0004106">
    <property type="term" value="F:chorismate mutase activity"/>
    <property type="evidence" value="ECO:0007669"/>
    <property type="project" value="UniProtKB-EC"/>
</dbReference>
<evidence type="ECO:0000313" key="11">
    <source>
        <dbReference type="Proteomes" id="UP000236514"/>
    </source>
</evidence>
<dbReference type="InterPro" id="IPR051331">
    <property type="entry name" value="Chorismate_mutase-related"/>
</dbReference>
<evidence type="ECO:0000313" key="13">
    <source>
        <dbReference type="Proteomes" id="UP000503169"/>
    </source>
</evidence>
<dbReference type="EMBL" id="CP050919">
    <property type="protein sequence ID" value="QIX58781.1"/>
    <property type="molecule type" value="Genomic_DNA"/>
</dbReference>